<dbReference type="InterPro" id="IPR036724">
    <property type="entry name" value="Cobalamin-bd_sf"/>
</dbReference>
<name>X1IDN9_9ZZZZ</name>
<feature type="non-terminal residue" evidence="1">
    <location>
        <position position="1"/>
    </location>
</feature>
<evidence type="ECO:0008006" key="2">
    <source>
        <dbReference type="Google" id="ProtNLM"/>
    </source>
</evidence>
<sequence length="46" mass="4872">AGLRDNVKLIVGGAPLNLELAKKFGADGYADDAIYGVDLIKKLIEI</sequence>
<accession>X1IDN9</accession>
<dbReference type="AlphaFoldDB" id="X1IDN9"/>
<dbReference type="GO" id="GO:0046872">
    <property type="term" value="F:metal ion binding"/>
    <property type="evidence" value="ECO:0007669"/>
    <property type="project" value="InterPro"/>
</dbReference>
<dbReference type="Gene3D" id="3.40.50.280">
    <property type="entry name" value="Cobalamin-binding domain"/>
    <property type="match status" value="1"/>
</dbReference>
<comment type="caution">
    <text evidence="1">The sequence shown here is derived from an EMBL/GenBank/DDBJ whole genome shotgun (WGS) entry which is preliminary data.</text>
</comment>
<dbReference type="GO" id="GO:0031419">
    <property type="term" value="F:cobalamin binding"/>
    <property type="evidence" value="ECO:0007669"/>
    <property type="project" value="InterPro"/>
</dbReference>
<dbReference type="EMBL" id="BARU01036684">
    <property type="protein sequence ID" value="GAH79807.1"/>
    <property type="molecule type" value="Genomic_DNA"/>
</dbReference>
<protein>
    <recommendedName>
        <fullName evidence="2">B12-binding domain-containing protein</fullName>
    </recommendedName>
</protein>
<organism evidence="1">
    <name type="scientific">marine sediment metagenome</name>
    <dbReference type="NCBI Taxonomy" id="412755"/>
    <lineage>
        <taxon>unclassified sequences</taxon>
        <taxon>metagenomes</taxon>
        <taxon>ecological metagenomes</taxon>
    </lineage>
</organism>
<evidence type="ECO:0000313" key="1">
    <source>
        <dbReference type="EMBL" id="GAH79807.1"/>
    </source>
</evidence>
<reference evidence="1" key="1">
    <citation type="journal article" date="2014" name="Front. Microbiol.">
        <title>High frequency of phylogenetically diverse reductive dehalogenase-homologous genes in deep subseafloor sedimentary metagenomes.</title>
        <authorList>
            <person name="Kawai M."/>
            <person name="Futagami T."/>
            <person name="Toyoda A."/>
            <person name="Takaki Y."/>
            <person name="Nishi S."/>
            <person name="Hori S."/>
            <person name="Arai W."/>
            <person name="Tsubouchi T."/>
            <person name="Morono Y."/>
            <person name="Uchiyama I."/>
            <person name="Ito T."/>
            <person name="Fujiyama A."/>
            <person name="Inagaki F."/>
            <person name="Takami H."/>
        </authorList>
    </citation>
    <scope>NUCLEOTIDE SEQUENCE</scope>
    <source>
        <strain evidence="1">Expedition CK06-06</strain>
    </source>
</reference>
<dbReference type="SUPFAM" id="SSF52242">
    <property type="entry name" value="Cobalamin (vitamin B12)-binding domain"/>
    <property type="match status" value="1"/>
</dbReference>
<proteinExistence type="predicted"/>
<gene>
    <name evidence="1" type="ORF">S03H2_57244</name>
</gene>